<gene>
    <name evidence="1" type="ORF">LCGC14_1511390</name>
</gene>
<dbReference type="AlphaFoldDB" id="A0A0F9J1D1"/>
<comment type="caution">
    <text evidence="1">The sequence shown here is derived from an EMBL/GenBank/DDBJ whole genome shotgun (WGS) entry which is preliminary data.</text>
</comment>
<organism evidence="1">
    <name type="scientific">marine sediment metagenome</name>
    <dbReference type="NCBI Taxonomy" id="412755"/>
    <lineage>
        <taxon>unclassified sequences</taxon>
        <taxon>metagenomes</taxon>
        <taxon>ecological metagenomes</taxon>
    </lineage>
</organism>
<reference evidence="1" key="1">
    <citation type="journal article" date="2015" name="Nature">
        <title>Complex archaea that bridge the gap between prokaryotes and eukaryotes.</title>
        <authorList>
            <person name="Spang A."/>
            <person name="Saw J.H."/>
            <person name="Jorgensen S.L."/>
            <person name="Zaremba-Niedzwiedzka K."/>
            <person name="Martijn J."/>
            <person name="Lind A.E."/>
            <person name="van Eijk R."/>
            <person name="Schleper C."/>
            <person name="Guy L."/>
            <person name="Ettema T.J."/>
        </authorList>
    </citation>
    <scope>NUCLEOTIDE SEQUENCE</scope>
</reference>
<dbReference type="EMBL" id="LAZR01011096">
    <property type="protein sequence ID" value="KKM63444.1"/>
    <property type="molecule type" value="Genomic_DNA"/>
</dbReference>
<accession>A0A0F9J1D1</accession>
<protein>
    <submittedName>
        <fullName evidence="1">Uncharacterized protein</fullName>
    </submittedName>
</protein>
<proteinExistence type="predicted"/>
<evidence type="ECO:0000313" key="1">
    <source>
        <dbReference type="EMBL" id="KKM63444.1"/>
    </source>
</evidence>
<sequence length="34" mass="3517">MAPVAVLIIGALLIYAGVTGRIEGIIRALNPPDE</sequence>
<name>A0A0F9J1D1_9ZZZZ</name>